<organism evidence="1 2">
    <name type="scientific">Heracleum sosnowskyi</name>
    <dbReference type="NCBI Taxonomy" id="360622"/>
    <lineage>
        <taxon>Eukaryota</taxon>
        <taxon>Viridiplantae</taxon>
        <taxon>Streptophyta</taxon>
        <taxon>Embryophyta</taxon>
        <taxon>Tracheophyta</taxon>
        <taxon>Spermatophyta</taxon>
        <taxon>Magnoliopsida</taxon>
        <taxon>eudicotyledons</taxon>
        <taxon>Gunneridae</taxon>
        <taxon>Pentapetalae</taxon>
        <taxon>asterids</taxon>
        <taxon>campanulids</taxon>
        <taxon>Apiales</taxon>
        <taxon>Apiaceae</taxon>
        <taxon>Apioideae</taxon>
        <taxon>apioid superclade</taxon>
        <taxon>Tordylieae</taxon>
        <taxon>Tordyliinae</taxon>
        <taxon>Heracleum</taxon>
    </lineage>
</organism>
<dbReference type="InterPro" id="IPR012341">
    <property type="entry name" value="6hp_glycosidase-like_sf"/>
</dbReference>
<comment type="caution">
    <text evidence="1">The sequence shown here is derived from an EMBL/GenBank/DDBJ whole genome shotgun (WGS) entry which is preliminary data.</text>
</comment>
<reference evidence="1" key="2">
    <citation type="submission" date="2023-05" db="EMBL/GenBank/DDBJ databases">
        <authorList>
            <person name="Schelkunov M.I."/>
        </authorList>
    </citation>
    <scope>NUCLEOTIDE SEQUENCE</scope>
    <source>
        <strain evidence="1">Hsosn_3</strain>
        <tissue evidence="1">Leaf</tissue>
    </source>
</reference>
<dbReference type="InterPro" id="IPR008928">
    <property type="entry name" value="6-hairpin_glycosidase_sf"/>
</dbReference>
<protein>
    <submittedName>
        <fullName evidence="1">Uncharacterized protein</fullName>
    </submittedName>
</protein>
<reference evidence="1" key="1">
    <citation type="submission" date="2023-02" db="EMBL/GenBank/DDBJ databases">
        <title>Genome of toxic invasive species Heracleum sosnowskyi carries increased number of genes despite the absence of recent whole-genome duplications.</title>
        <authorList>
            <person name="Schelkunov M."/>
            <person name="Shtratnikova V."/>
            <person name="Makarenko M."/>
            <person name="Klepikova A."/>
            <person name="Omelchenko D."/>
            <person name="Novikova G."/>
            <person name="Obukhova E."/>
            <person name="Bogdanov V."/>
            <person name="Penin A."/>
            <person name="Logacheva M."/>
        </authorList>
    </citation>
    <scope>NUCLEOTIDE SEQUENCE</scope>
    <source>
        <strain evidence="1">Hsosn_3</strain>
        <tissue evidence="1">Leaf</tissue>
    </source>
</reference>
<dbReference type="SUPFAM" id="SSF48208">
    <property type="entry name" value="Six-hairpin glycosidases"/>
    <property type="match status" value="1"/>
</dbReference>
<dbReference type="Gene3D" id="1.50.10.10">
    <property type="match status" value="1"/>
</dbReference>
<dbReference type="AlphaFoldDB" id="A0AAD8INW5"/>
<evidence type="ECO:0000313" key="2">
    <source>
        <dbReference type="Proteomes" id="UP001237642"/>
    </source>
</evidence>
<keyword evidence="2" id="KW-1185">Reference proteome</keyword>
<accession>A0AAD8INW5</accession>
<dbReference type="EMBL" id="JAUIZM010000004">
    <property type="protein sequence ID" value="KAK1388523.1"/>
    <property type="molecule type" value="Genomic_DNA"/>
</dbReference>
<dbReference type="Proteomes" id="UP001237642">
    <property type="component" value="Unassembled WGS sequence"/>
</dbReference>
<name>A0AAD8INW5_9APIA</name>
<dbReference type="GO" id="GO:0005975">
    <property type="term" value="P:carbohydrate metabolic process"/>
    <property type="evidence" value="ECO:0007669"/>
    <property type="project" value="InterPro"/>
</dbReference>
<evidence type="ECO:0000313" key="1">
    <source>
        <dbReference type="EMBL" id="KAK1388523.1"/>
    </source>
</evidence>
<sequence length="147" mass="16619">MSKTKKNCRGNYVQHPPKMEEARIAPGGLLWVSDWNSLQQPMASALLTAISSDYMLSSRTAKITCDGDSYSPLDLRQFAMSQILKEIGAFGVGQEVLWATCMELQFHMHAHWMSAQIIDPQVQYIVRPYLSIYCILSLHSSTLDTYN</sequence>
<proteinExistence type="predicted"/>
<gene>
    <name evidence="1" type="ORF">POM88_016701</name>
</gene>